<organism evidence="2 3">
    <name type="scientific">Moniliophthora roreri (strain MCA 2997)</name>
    <name type="common">Cocoa frosty pod rot fungus</name>
    <name type="synonym">Crinipellis roreri</name>
    <dbReference type="NCBI Taxonomy" id="1381753"/>
    <lineage>
        <taxon>Eukaryota</taxon>
        <taxon>Fungi</taxon>
        <taxon>Dikarya</taxon>
        <taxon>Basidiomycota</taxon>
        <taxon>Agaricomycotina</taxon>
        <taxon>Agaricomycetes</taxon>
        <taxon>Agaricomycetidae</taxon>
        <taxon>Agaricales</taxon>
        <taxon>Marasmiineae</taxon>
        <taxon>Marasmiaceae</taxon>
        <taxon>Moniliophthora</taxon>
    </lineage>
</organism>
<dbReference type="EMBL" id="AWSO01000343">
    <property type="protein sequence ID" value="ESK91505.1"/>
    <property type="molecule type" value="Genomic_DNA"/>
</dbReference>
<proteinExistence type="predicted"/>
<evidence type="ECO:0008006" key="4">
    <source>
        <dbReference type="Google" id="ProtNLM"/>
    </source>
</evidence>
<reference evidence="2 3" key="1">
    <citation type="journal article" date="2014" name="BMC Genomics">
        <title>Genome and secretome analysis of the hemibiotrophic fungal pathogen, Moniliophthora roreri, which causes frosty pod rot disease of cacao: mechanisms of the biotrophic and necrotrophic phases.</title>
        <authorList>
            <person name="Meinhardt L.W."/>
            <person name="Costa G.G.L."/>
            <person name="Thomazella D.P.T."/>
            <person name="Teixeira P.J.P.L."/>
            <person name="Carazzolle M.F."/>
            <person name="Schuster S.C."/>
            <person name="Carlson J.E."/>
            <person name="Guiltinan M.J."/>
            <person name="Mieczkowski P."/>
            <person name="Farmer A."/>
            <person name="Ramaraj T."/>
            <person name="Crozier J."/>
            <person name="Davis R.E."/>
            <person name="Shao J."/>
            <person name="Melnick R.L."/>
            <person name="Pereira G.A.G."/>
            <person name="Bailey B.A."/>
        </authorList>
    </citation>
    <scope>NUCLEOTIDE SEQUENCE [LARGE SCALE GENOMIC DNA]</scope>
    <source>
        <strain evidence="2 3">MCA 2997</strain>
    </source>
</reference>
<evidence type="ECO:0000313" key="2">
    <source>
        <dbReference type="EMBL" id="ESK91505.1"/>
    </source>
</evidence>
<feature type="signal peptide" evidence="1">
    <location>
        <begin position="1"/>
        <end position="20"/>
    </location>
</feature>
<keyword evidence="1" id="KW-0732">Signal</keyword>
<name>V2XG63_MONRO</name>
<dbReference type="HOGENOM" id="CLU_1468548_0_0_1"/>
<evidence type="ECO:0000256" key="1">
    <source>
        <dbReference type="SAM" id="SignalP"/>
    </source>
</evidence>
<feature type="chain" id="PRO_5015731546" description="Extracellular membrane protein CFEM domain-containing protein" evidence="1">
    <location>
        <begin position="21"/>
        <end position="184"/>
    </location>
</feature>
<dbReference type="Proteomes" id="UP000017559">
    <property type="component" value="Unassembled WGS sequence"/>
</dbReference>
<gene>
    <name evidence="2" type="ORF">Moror_2637</name>
</gene>
<comment type="caution">
    <text evidence="2">The sequence shown here is derived from an EMBL/GenBank/DDBJ whole genome shotgun (WGS) entry which is preliminary data.</text>
</comment>
<accession>V2XG63</accession>
<keyword evidence="3" id="KW-1185">Reference proteome</keyword>
<dbReference type="AlphaFoldDB" id="V2XG63"/>
<dbReference type="KEGG" id="mrr:Moror_2637"/>
<protein>
    <recommendedName>
        <fullName evidence="4">Extracellular membrane protein CFEM domain-containing protein</fullName>
    </recommendedName>
</protein>
<sequence length="184" mass="20728">MHISTLLFAVICGMVLTVAADCIGDCRAPSKCNAYTLDVIGCLCNEKERMTAEANCMKDKCDDQTYQKAIELVNKNCAEYTRNPKEEYPSQNCVNSCKNDLLEDHNCPKHGWDCFCKIPKKEKHLTKCFESVNCLSDAAQKLLKAVQKNCGEFNEQSGGEKSGRAVPRSLQEEHLSPYREIMKF</sequence>
<evidence type="ECO:0000313" key="3">
    <source>
        <dbReference type="Proteomes" id="UP000017559"/>
    </source>
</evidence>